<keyword evidence="6 7" id="KW-0349">Heme</keyword>
<keyword evidence="7" id="KW-0503">Monooxygenase</keyword>
<dbReference type="GeneID" id="110805949"/>
<protein>
    <submittedName>
        <fullName evidence="10">Beta-amyrin 16-alpha-hydroxylase CYP87D16</fullName>
    </submittedName>
</protein>
<name>A0A9R0JHM1_SPIOL</name>
<feature type="binding site" description="axial binding residue" evidence="6">
    <location>
        <position position="425"/>
    </location>
    <ligand>
        <name>heme</name>
        <dbReference type="ChEBI" id="CHEBI:30413"/>
    </ligand>
    <ligandPart>
        <name>Fe</name>
        <dbReference type="ChEBI" id="CHEBI:18248"/>
    </ligandPart>
</feature>
<keyword evidence="9" id="KW-1185">Reference proteome</keyword>
<dbReference type="GO" id="GO:0020037">
    <property type="term" value="F:heme binding"/>
    <property type="evidence" value="ECO:0007669"/>
    <property type="project" value="InterPro"/>
</dbReference>
<evidence type="ECO:0000256" key="3">
    <source>
        <dbReference type="ARBA" id="ARBA00022723"/>
    </source>
</evidence>
<dbReference type="RefSeq" id="XP_021867272.2">
    <property type="nucleotide sequence ID" value="XM_022011580.2"/>
</dbReference>
<evidence type="ECO:0000256" key="1">
    <source>
        <dbReference type="ARBA" id="ARBA00004167"/>
    </source>
</evidence>
<gene>
    <name evidence="10" type="primary">LOC110805949</name>
</gene>
<evidence type="ECO:0000256" key="4">
    <source>
        <dbReference type="ARBA" id="ARBA00022989"/>
    </source>
</evidence>
<keyword evidence="8" id="KW-0472">Membrane</keyword>
<dbReference type="PRINTS" id="PR00385">
    <property type="entry name" value="P450"/>
</dbReference>
<dbReference type="PANTHER" id="PTHR24286">
    <property type="entry name" value="CYTOCHROME P450 26"/>
    <property type="match status" value="1"/>
</dbReference>
<comment type="cofactor">
    <cofactor evidence="6">
        <name>heme</name>
        <dbReference type="ChEBI" id="CHEBI:30413"/>
    </cofactor>
</comment>
<keyword evidence="5 6" id="KW-0408">Iron</keyword>
<comment type="subcellular location">
    <subcellularLocation>
        <location evidence="1">Membrane</location>
        <topology evidence="1">Single-pass membrane protein</topology>
    </subcellularLocation>
</comment>
<dbReference type="PANTHER" id="PTHR24286:SF305">
    <property type="entry name" value="CYTOCHROME P450 708A2"/>
    <property type="match status" value="1"/>
</dbReference>
<dbReference type="KEGG" id="soe:110805949"/>
<keyword evidence="3 6" id="KW-0479">Metal-binding</keyword>
<dbReference type="InterPro" id="IPR001128">
    <property type="entry name" value="Cyt_P450"/>
</dbReference>
<dbReference type="PROSITE" id="PS00086">
    <property type="entry name" value="CYTOCHROME_P450"/>
    <property type="match status" value="1"/>
</dbReference>
<dbReference type="GO" id="GO:0016132">
    <property type="term" value="P:brassinosteroid biosynthetic process"/>
    <property type="evidence" value="ECO:0000318"/>
    <property type="project" value="GO_Central"/>
</dbReference>
<dbReference type="Pfam" id="PF00067">
    <property type="entry name" value="p450"/>
    <property type="match status" value="1"/>
</dbReference>
<dbReference type="GO" id="GO:0016125">
    <property type="term" value="P:sterol metabolic process"/>
    <property type="evidence" value="ECO:0007669"/>
    <property type="project" value="TreeGrafter"/>
</dbReference>
<dbReference type="GO" id="GO:0016020">
    <property type="term" value="C:membrane"/>
    <property type="evidence" value="ECO:0007669"/>
    <property type="project" value="UniProtKB-SubCell"/>
</dbReference>
<sequence length="479" mass="54676">MWQIMGLYVATMTAICFIFLVHKRRNSRVNKMVLPPGSKGFPFIGETLQLLLPSYSLDLPSFIQTRIQRYGPIFQTRLVGRPVVVSADPGFNRYIVQQEGKMVEMWYLDTFSKIFAQQGEGRTNAAGLVHKYLRNITFTHFGSQTLRDKLLPHLEILVRKTLHGWTSQESIDVKEAALTMTIEFVAKQLFGYDSDKSKERIGDKFANISQGLLSFPLNIPGTTYHSCLKSQREVMDMMRKTLKERLASPDTCQGDFLDHALKDLNTDKFLTEDFILQIMFGLLFASSESTSITLTLVLKFLSENPHVLEELEAEHERILKNRESPDSPLTWAEVKSMTFTLQVINESLRLGNVSLGLLRRTLKDIEINGYTIPAGWTIMLVTSACQYNSDVYKDPLTFNPWRWKEMQPDVIAKNFMPFGGGTRQCAGAEFAKVLMTIFLHVLVTTYRWEKIKGGEIIRTPILGFRNGLHVKLIKKARLS</sequence>
<evidence type="ECO:0000256" key="2">
    <source>
        <dbReference type="ARBA" id="ARBA00022692"/>
    </source>
</evidence>
<dbReference type="GO" id="GO:0010268">
    <property type="term" value="P:brassinosteroid homeostasis"/>
    <property type="evidence" value="ECO:0000318"/>
    <property type="project" value="GO_Central"/>
</dbReference>
<reference evidence="9" key="1">
    <citation type="journal article" date="2021" name="Nat. Commun.">
        <title>Genomic analyses provide insights into spinach domestication and the genetic basis of agronomic traits.</title>
        <authorList>
            <person name="Cai X."/>
            <person name="Sun X."/>
            <person name="Xu C."/>
            <person name="Sun H."/>
            <person name="Wang X."/>
            <person name="Ge C."/>
            <person name="Zhang Z."/>
            <person name="Wang Q."/>
            <person name="Fei Z."/>
            <person name="Jiao C."/>
            <person name="Wang Q."/>
        </authorList>
    </citation>
    <scope>NUCLEOTIDE SEQUENCE [LARGE SCALE GENOMIC DNA]</scope>
    <source>
        <strain evidence="9">cv. Varoflay</strain>
    </source>
</reference>
<proteinExistence type="inferred from homology"/>
<dbReference type="GO" id="GO:0005506">
    <property type="term" value="F:iron ion binding"/>
    <property type="evidence" value="ECO:0007669"/>
    <property type="project" value="InterPro"/>
</dbReference>
<dbReference type="AlphaFoldDB" id="A0A9R0JHM1"/>
<comment type="similarity">
    <text evidence="7">Belongs to the cytochrome P450 family.</text>
</comment>
<evidence type="ECO:0000313" key="10">
    <source>
        <dbReference type="RefSeq" id="XP_021867272.2"/>
    </source>
</evidence>
<keyword evidence="4 8" id="KW-1133">Transmembrane helix</keyword>
<dbReference type="GO" id="GO:0004497">
    <property type="term" value="F:monooxygenase activity"/>
    <property type="evidence" value="ECO:0000318"/>
    <property type="project" value="GO_Central"/>
</dbReference>
<dbReference type="CDD" id="cd11043">
    <property type="entry name" value="CYP90-like"/>
    <property type="match status" value="1"/>
</dbReference>
<dbReference type="Proteomes" id="UP000813463">
    <property type="component" value="Chromosome 4"/>
</dbReference>
<evidence type="ECO:0000313" key="9">
    <source>
        <dbReference type="Proteomes" id="UP000813463"/>
    </source>
</evidence>
<evidence type="ECO:0000256" key="7">
    <source>
        <dbReference type="RuleBase" id="RU000461"/>
    </source>
</evidence>
<accession>A0A9R0JHM1</accession>
<dbReference type="GO" id="GO:0016705">
    <property type="term" value="F:oxidoreductase activity, acting on paired donors, with incorporation or reduction of molecular oxygen"/>
    <property type="evidence" value="ECO:0007669"/>
    <property type="project" value="InterPro"/>
</dbReference>
<dbReference type="SUPFAM" id="SSF48264">
    <property type="entry name" value="Cytochrome P450"/>
    <property type="match status" value="1"/>
</dbReference>
<dbReference type="InterPro" id="IPR002403">
    <property type="entry name" value="Cyt_P450_E_grp-IV"/>
</dbReference>
<evidence type="ECO:0000256" key="8">
    <source>
        <dbReference type="SAM" id="Phobius"/>
    </source>
</evidence>
<feature type="transmembrane region" description="Helical" evidence="8">
    <location>
        <begin position="6"/>
        <end position="22"/>
    </location>
</feature>
<dbReference type="InterPro" id="IPR017972">
    <property type="entry name" value="Cyt_P450_CS"/>
</dbReference>
<dbReference type="Gene3D" id="1.10.630.10">
    <property type="entry name" value="Cytochrome P450"/>
    <property type="match status" value="1"/>
</dbReference>
<evidence type="ECO:0000256" key="5">
    <source>
        <dbReference type="ARBA" id="ARBA00023004"/>
    </source>
</evidence>
<dbReference type="InterPro" id="IPR036396">
    <property type="entry name" value="Cyt_P450_sf"/>
</dbReference>
<keyword evidence="2 8" id="KW-0812">Transmembrane</keyword>
<dbReference type="PRINTS" id="PR00465">
    <property type="entry name" value="EP450IV"/>
</dbReference>
<evidence type="ECO:0000256" key="6">
    <source>
        <dbReference type="PIRSR" id="PIRSR602403-1"/>
    </source>
</evidence>
<organism evidence="9 10">
    <name type="scientific">Spinacia oleracea</name>
    <name type="common">Spinach</name>
    <dbReference type="NCBI Taxonomy" id="3562"/>
    <lineage>
        <taxon>Eukaryota</taxon>
        <taxon>Viridiplantae</taxon>
        <taxon>Streptophyta</taxon>
        <taxon>Embryophyta</taxon>
        <taxon>Tracheophyta</taxon>
        <taxon>Spermatophyta</taxon>
        <taxon>Magnoliopsida</taxon>
        <taxon>eudicotyledons</taxon>
        <taxon>Gunneridae</taxon>
        <taxon>Pentapetalae</taxon>
        <taxon>Caryophyllales</taxon>
        <taxon>Chenopodiaceae</taxon>
        <taxon>Chenopodioideae</taxon>
        <taxon>Anserineae</taxon>
        <taxon>Spinacia</taxon>
    </lineage>
</organism>
<keyword evidence="7" id="KW-0560">Oxidoreductase</keyword>
<reference evidence="10" key="2">
    <citation type="submission" date="2025-08" db="UniProtKB">
        <authorList>
            <consortium name="RefSeq"/>
        </authorList>
    </citation>
    <scope>IDENTIFICATION</scope>
    <source>
        <tissue evidence="10">Leaf</tissue>
    </source>
</reference>